<sequence length="347" mass="39435">MAASIQFPAMSSEEGVRATNDDAAQCKRYAVDKGYWQDPYIKLFTSRGQQNHAPEISIGYYAHGKCQIVSIGAGFDTLFWNLKDAGINVTSFIEVDFSAVTSRKIHSIRRSQVLLQKITNEDEEIRFSTTDLHGKDYHLVAANLKNLKDFNKKLGECGIDKTLPTIFIAECVLVYIEKDCTDALLKWTVDNFSTVFFVNYEQVNMGDKFGEVMMENLRSRECMLHTEYCASIDTQIQRMSSQGFEGADAMEMRHVLYRLPQNDVMRFSMSCVVMRFSSRRIFFEMGVWLAWNIFPPSGDTVLRSPGLGRVECRSLVAVCRSPAPSGLARESEDTDRMLPDVARTHFH</sequence>
<keyword evidence="6" id="KW-0808">Transferase</keyword>
<accession>A0ABY7G1E1</accession>
<dbReference type="EMBL" id="CP111026">
    <property type="protein sequence ID" value="WAR28273.1"/>
    <property type="molecule type" value="Genomic_DNA"/>
</dbReference>
<evidence type="ECO:0000256" key="4">
    <source>
        <dbReference type="ARBA" id="ARBA00012834"/>
    </source>
</evidence>
<dbReference type="InterPro" id="IPR007213">
    <property type="entry name" value="Ppm1/Ppm2/Tcmp"/>
</dbReference>
<protein>
    <recommendedName>
        <fullName evidence="4">[phosphatase 2A protein]-leucine-carboxy methyltransferase</fullName>
        <ecNumber evidence="4">2.1.1.233</ecNumber>
    </recommendedName>
    <alternativeName>
        <fullName evidence="8">[Phosphatase 2A protein]-leucine-carboxy methyltransferase 1</fullName>
    </alternativeName>
</protein>
<dbReference type="PANTHER" id="PTHR13600:SF33">
    <property type="entry name" value="LEUCINE CARBOXYL METHYLTRANSFERASE 1"/>
    <property type="match status" value="1"/>
</dbReference>
<dbReference type="Pfam" id="PF04072">
    <property type="entry name" value="LCM"/>
    <property type="match status" value="1"/>
</dbReference>
<gene>
    <name evidence="9" type="ORF">MAR_013977</name>
</gene>
<dbReference type="InterPro" id="IPR029063">
    <property type="entry name" value="SAM-dependent_MTases_sf"/>
</dbReference>
<evidence type="ECO:0000256" key="5">
    <source>
        <dbReference type="ARBA" id="ARBA00022603"/>
    </source>
</evidence>
<dbReference type="SUPFAM" id="SSF53335">
    <property type="entry name" value="S-adenosyl-L-methionine-dependent methyltransferases"/>
    <property type="match status" value="1"/>
</dbReference>
<dbReference type="Proteomes" id="UP001164746">
    <property type="component" value="Chromosome 15"/>
</dbReference>
<keyword evidence="5" id="KW-0489">Methyltransferase</keyword>
<comment type="function">
    <text evidence="2">Methylates the carboxyl group of the C-terminal leucine residue of protein phosphatase 2A catalytic subunits to form alpha-leucine ester residues.</text>
</comment>
<evidence type="ECO:0000256" key="3">
    <source>
        <dbReference type="ARBA" id="ARBA00010703"/>
    </source>
</evidence>
<keyword evidence="7" id="KW-0949">S-adenosyl-L-methionine</keyword>
<evidence type="ECO:0000313" key="10">
    <source>
        <dbReference type="Proteomes" id="UP001164746"/>
    </source>
</evidence>
<comment type="similarity">
    <text evidence="3">Belongs to the methyltransferase superfamily. LCMT family.</text>
</comment>
<dbReference type="InterPro" id="IPR016651">
    <property type="entry name" value="LCMT1"/>
</dbReference>
<keyword evidence="10" id="KW-1185">Reference proteome</keyword>
<proteinExistence type="inferred from homology"/>
<dbReference type="EC" id="2.1.1.233" evidence="4"/>
<dbReference type="Gene3D" id="3.40.50.150">
    <property type="entry name" value="Vaccinia Virus protein VP39"/>
    <property type="match status" value="1"/>
</dbReference>
<evidence type="ECO:0000256" key="8">
    <source>
        <dbReference type="ARBA" id="ARBA00032526"/>
    </source>
</evidence>
<evidence type="ECO:0000256" key="1">
    <source>
        <dbReference type="ARBA" id="ARBA00000724"/>
    </source>
</evidence>
<name>A0ABY7G1E1_MYAAR</name>
<reference evidence="9" key="1">
    <citation type="submission" date="2022-11" db="EMBL/GenBank/DDBJ databases">
        <title>Centuries of genome instability and evolution in soft-shell clam transmissible cancer (bioRxiv).</title>
        <authorList>
            <person name="Hart S.F.M."/>
            <person name="Yonemitsu M.A."/>
            <person name="Giersch R.M."/>
            <person name="Beal B.F."/>
            <person name="Arriagada G."/>
            <person name="Davis B.W."/>
            <person name="Ostrander E.A."/>
            <person name="Goff S.P."/>
            <person name="Metzger M.J."/>
        </authorList>
    </citation>
    <scope>NUCLEOTIDE SEQUENCE</scope>
    <source>
        <strain evidence="9">MELC-2E11</strain>
        <tissue evidence="9">Siphon/mantle</tissue>
    </source>
</reference>
<evidence type="ECO:0000256" key="6">
    <source>
        <dbReference type="ARBA" id="ARBA00022679"/>
    </source>
</evidence>
<comment type="catalytic activity">
    <reaction evidence="1">
        <text>[phosphatase 2A protein]-C-terminal L-leucine + S-adenosyl-L-methionine = [phosphatase 2A protein]-C-terminal L-leucine methyl ester + S-adenosyl-L-homocysteine</text>
        <dbReference type="Rhea" id="RHEA:48544"/>
        <dbReference type="Rhea" id="RHEA-COMP:12134"/>
        <dbReference type="Rhea" id="RHEA-COMP:12135"/>
        <dbReference type="ChEBI" id="CHEBI:57856"/>
        <dbReference type="ChEBI" id="CHEBI:59789"/>
        <dbReference type="ChEBI" id="CHEBI:90516"/>
        <dbReference type="ChEBI" id="CHEBI:90517"/>
        <dbReference type="EC" id="2.1.1.233"/>
    </reaction>
</comment>
<evidence type="ECO:0000256" key="2">
    <source>
        <dbReference type="ARBA" id="ARBA00003455"/>
    </source>
</evidence>
<evidence type="ECO:0000313" key="9">
    <source>
        <dbReference type="EMBL" id="WAR28273.1"/>
    </source>
</evidence>
<organism evidence="9 10">
    <name type="scientific">Mya arenaria</name>
    <name type="common">Soft-shell clam</name>
    <dbReference type="NCBI Taxonomy" id="6604"/>
    <lineage>
        <taxon>Eukaryota</taxon>
        <taxon>Metazoa</taxon>
        <taxon>Spiralia</taxon>
        <taxon>Lophotrochozoa</taxon>
        <taxon>Mollusca</taxon>
        <taxon>Bivalvia</taxon>
        <taxon>Autobranchia</taxon>
        <taxon>Heteroconchia</taxon>
        <taxon>Euheterodonta</taxon>
        <taxon>Imparidentia</taxon>
        <taxon>Neoheterodontei</taxon>
        <taxon>Myida</taxon>
        <taxon>Myoidea</taxon>
        <taxon>Myidae</taxon>
        <taxon>Mya</taxon>
    </lineage>
</organism>
<dbReference type="PANTHER" id="PTHR13600">
    <property type="entry name" value="LEUCINE CARBOXYL METHYLTRANSFERASE"/>
    <property type="match status" value="1"/>
</dbReference>
<evidence type="ECO:0000256" key="7">
    <source>
        <dbReference type="ARBA" id="ARBA00022691"/>
    </source>
</evidence>